<organism evidence="1 2">
    <name type="scientific">Aphis craccivora</name>
    <name type="common">Cowpea aphid</name>
    <dbReference type="NCBI Taxonomy" id="307492"/>
    <lineage>
        <taxon>Eukaryota</taxon>
        <taxon>Metazoa</taxon>
        <taxon>Ecdysozoa</taxon>
        <taxon>Arthropoda</taxon>
        <taxon>Hexapoda</taxon>
        <taxon>Insecta</taxon>
        <taxon>Pterygota</taxon>
        <taxon>Neoptera</taxon>
        <taxon>Paraneoptera</taxon>
        <taxon>Hemiptera</taxon>
        <taxon>Sternorrhyncha</taxon>
        <taxon>Aphidomorpha</taxon>
        <taxon>Aphidoidea</taxon>
        <taxon>Aphididae</taxon>
        <taxon>Aphidini</taxon>
        <taxon>Aphis</taxon>
        <taxon>Aphis</taxon>
    </lineage>
</organism>
<feature type="non-terminal residue" evidence="1">
    <location>
        <position position="24"/>
    </location>
</feature>
<sequence length="24" mass="2760">MYRGDRVTQIRAMVGVAILVRNQI</sequence>
<accession>A0A6G0VN42</accession>
<reference evidence="1 2" key="1">
    <citation type="submission" date="2019-08" db="EMBL/GenBank/DDBJ databases">
        <title>Whole genome of Aphis craccivora.</title>
        <authorList>
            <person name="Voronova N.V."/>
            <person name="Shulinski R.S."/>
            <person name="Bandarenka Y.V."/>
            <person name="Zhorov D.G."/>
            <person name="Warner D."/>
        </authorList>
    </citation>
    <scope>NUCLEOTIDE SEQUENCE [LARGE SCALE GENOMIC DNA]</scope>
    <source>
        <strain evidence="1">180601</strain>
        <tissue evidence="1">Whole Body</tissue>
    </source>
</reference>
<protein>
    <submittedName>
        <fullName evidence="1">Uncharacterized protein</fullName>
    </submittedName>
</protein>
<dbReference type="EMBL" id="VUJU01014907">
    <property type="protein sequence ID" value="KAF0698986.1"/>
    <property type="molecule type" value="Genomic_DNA"/>
</dbReference>
<evidence type="ECO:0000313" key="2">
    <source>
        <dbReference type="Proteomes" id="UP000478052"/>
    </source>
</evidence>
<gene>
    <name evidence="1" type="ORF">FWK35_00033795</name>
</gene>
<evidence type="ECO:0000313" key="1">
    <source>
        <dbReference type="EMBL" id="KAF0698986.1"/>
    </source>
</evidence>
<keyword evidence="2" id="KW-1185">Reference proteome</keyword>
<name>A0A6G0VN42_APHCR</name>
<proteinExistence type="predicted"/>
<comment type="caution">
    <text evidence="1">The sequence shown here is derived from an EMBL/GenBank/DDBJ whole genome shotgun (WGS) entry which is preliminary data.</text>
</comment>
<dbReference type="Proteomes" id="UP000478052">
    <property type="component" value="Unassembled WGS sequence"/>
</dbReference>
<dbReference type="AlphaFoldDB" id="A0A6G0VN42"/>